<keyword evidence="7" id="KW-0961">Cell wall biogenesis/degradation</keyword>
<evidence type="ECO:0000259" key="9">
    <source>
        <dbReference type="Pfam" id="PF03639"/>
    </source>
</evidence>
<dbReference type="EMBL" id="LSSL01000555">
    <property type="protein sequence ID" value="OLY84270.1"/>
    <property type="molecule type" value="Genomic_DNA"/>
</dbReference>
<feature type="domain" description="Glycosyl hydrolase family 81 N-terminal" evidence="9">
    <location>
        <begin position="45"/>
        <end position="316"/>
    </location>
</feature>
<dbReference type="Pfam" id="PF17652">
    <property type="entry name" value="Glyco_hydro81C"/>
    <property type="match status" value="1"/>
</dbReference>
<evidence type="ECO:0000256" key="8">
    <source>
        <dbReference type="ARBA" id="ARBA00023326"/>
    </source>
</evidence>
<dbReference type="OrthoDB" id="4473401at2759"/>
<accession>A0A1R0H509</accession>
<dbReference type="EC" id="3.2.1.39" evidence="3"/>
<keyword evidence="8" id="KW-0624">Polysaccharide degradation</keyword>
<dbReference type="InterPro" id="IPR040720">
    <property type="entry name" value="GH81_C"/>
</dbReference>
<sequence length="682" mass="75757">MSAAVENIILGSPAEISKIQPSPPSPFSRVANGYTPNQLWSSSIQLPYPTNRWWINLALEAGDQPIGCLPYTVTASSSGVQFWYPSQSPSQISVTMSTLSEWNVGFTETFSNRFVSSFDDNTMTYAWNSGDGNSMQVPFVKGSPYITVNYNNTTPILKYLGSTMINGVRESDLQTYKLTFANNRKWVVFASSPIDLRIDQNGNLAGFTKFNGYLRIAFIPDNNNYDSQLSVLRSNRNAIPIGVDVSFQNGNQITHSYRLAPINVGSSQLLMLTLPHHVGILSSVSIPSNFTNYITLKGQMAPVLGSNWVLTYSDVNNITWRSPNPIPTSSYAQLLSAVESDYVYEDPSNQSTSVYFRGKSLSRMARFALIADEVGNQTLCQKIVKNLMENINSWLNSSIGNPLIYDTKWGGVCTKQGLADSGADFGNGRYNDHYFHYGYFMYAAAVAIKLANNNGSNAGTQWAKDFNPALKAMLNDYVNVEVGNTEFTRMRHFDTYDGHSWASGLFVFGLNRNQESSSEAVNSYYGGYLYALAIGDNERAQALNLILTSEIKTAQLYWQTQPNKNYNNVFAQNMVVGIFWETSAQYTTWFGNNAEYIYGIQMLPYTPISTNLLSSSWLKVAWPTIKSRTIDGNPNIADPWKGLMLMAGAVVDKQGVAPAIQALNSYDDGNSKSNTLWWLSIC</sequence>
<comment type="caution">
    <text evidence="11">The sequence shown here is derived from an EMBL/GenBank/DDBJ whole genome shotgun (WGS) entry which is preliminary data.</text>
</comment>
<evidence type="ECO:0000256" key="4">
    <source>
        <dbReference type="ARBA" id="ARBA00022801"/>
    </source>
</evidence>
<gene>
    <name evidence="11" type="ORF">AYI68_g1569</name>
</gene>
<dbReference type="GO" id="GO:0042973">
    <property type="term" value="F:glucan endo-1,3-beta-D-glucosidase activity"/>
    <property type="evidence" value="ECO:0007669"/>
    <property type="project" value="UniProtKB-EC"/>
</dbReference>
<comment type="catalytic activity">
    <reaction evidence="1">
        <text>Hydrolysis of (1-&gt;3)-beta-D-glucosidic linkages in (1-&gt;3)-beta-D-glucans.</text>
        <dbReference type="EC" id="3.2.1.39"/>
    </reaction>
</comment>
<evidence type="ECO:0000313" key="11">
    <source>
        <dbReference type="EMBL" id="OLY84270.1"/>
    </source>
</evidence>
<evidence type="ECO:0000259" key="10">
    <source>
        <dbReference type="Pfam" id="PF17652"/>
    </source>
</evidence>
<evidence type="ECO:0000256" key="3">
    <source>
        <dbReference type="ARBA" id="ARBA00012780"/>
    </source>
</evidence>
<feature type="domain" description="Glycosyl hydrolase family 81 C-terminal" evidence="10">
    <location>
        <begin position="345"/>
        <end position="679"/>
    </location>
</feature>
<evidence type="ECO:0000256" key="7">
    <source>
        <dbReference type="ARBA" id="ARBA00023316"/>
    </source>
</evidence>
<evidence type="ECO:0000256" key="2">
    <source>
        <dbReference type="ARBA" id="ARBA00010730"/>
    </source>
</evidence>
<keyword evidence="5" id="KW-0119">Carbohydrate metabolism</keyword>
<evidence type="ECO:0000256" key="5">
    <source>
        <dbReference type="ARBA" id="ARBA00023277"/>
    </source>
</evidence>
<dbReference type="InterPro" id="IPR005200">
    <property type="entry name" value="Endo-beta-glucanase"/>
</dbReference>
<dbReference type="Gene3D" id="2.70.98.30">
    <property type="entry name" value="Golgi alpha-mannosidase II, domain 4"/>
    <property type="match status" value="1"/>
</dbReference>
<organism evidence="11 12">
    <name type="scientific">Smittium mucronatum</name>
    <dbReference type="NCBI Taxonomy" id="133383"/>
    <lineage>
        <taxon>Eukaryota</taxon>
        <taxon>Fungi</taxon>
        <taxon>Fungi incertae sedis</taxon>
        <taxon>Zoopagomycota</taxon>
        <taxon>Kickxellomycotina</taxon>
        <taxon>Harpellomycetes</taxon>
        <taxon>Harpellales</taxon>
        <taxon>Legeriomycetaceae</taxon>
        <taxon>Smittium</taxon>
    </lineage>
</organism>
<keyword evidence="4" id="KW-0378">Hydrolase</keyword>
<dbReference type="AlphaFoldDB" id="A0A1R0H509"/>
<evidence type="ECO:0000313" key="12">
    <source>
        <dbReference type="Proteomes" id="UP000187455"/>
    </source>
</evidence>
<keyword evidence="6" id="KW-0326">Glycosidase</keyword>
<name>A0A1R0H509_9FUNG</name>
<proteinExistence type="inferred from homology"/>
<dbReference type="GO" id="GO:0000272">
    <property type="term" value="P:polysaccharide catabolic process"/>
    <property type="evidence" value="ECO:0007669"/>
    <property type="project" value="UniProtKB-KW"/>
</dbReference>
<dbReference type="GO" id="GO:0071555">
    <property type="term" value="P:cell wall organization"/>
    <property type="evidence" value="ECO:0007669"/>
    <property type="project" value="UniProtKB-KW"/>
</dbReference>
<comment type="similarity">
    <text evidence="2">Belongs to the glycosyl hydrolase 81 family.</text>
</comment>
<dbReference type="Pfam" id="PF03639">
    <property type="entry name" value="Glyco_hydro_81"/>
    <property type="match status" value="1"/>
</dbReference>
<dbReference type="GO" id="GO:0052861">
    <property type="term" value="F:endo-1,3(4)-beta-glucanase activity"/>
    <property type="evidence" value="ECO:0007669"/>
    <property type="project" value="InterPro"/>
</dbReference>
<protein>
    <recommendedName>
        <fullName evidence="3">glucan endo-1,3-beta-D-glucosidase</fullName>
        <ecNumber evidence="3">3.2.1.39</ecNumber>
    </recommendedName>
</protein>
<dbReference type="PROSITE" id="PS52008">
    <property type="entry name" value="GH81"/>
    <property type="match status" value="1"/>
</dbReference>
<dbReference type="PANTHER" id="PTHR31983:SF0">
    <property type="entry name" value="GLUCAN ENDO-1,3-BETA-D-GLUCOSIDASE 2"/>
    <property type="match status" value="1"/>
</dbReference>
<dbReference type="InterPro" id="IPR040451">
    <property type="entry name" value="GH81_N"/>
</dbReference>
<evidence type="ECO:0000256" key="6">
    <source>
        <dbReference type="ARBA" id="ARBA00023295"/>
    </source>
</evidence>
<reference evidence="11 12" key="1">
    <citation type="journal article" date="2016" name="Mol. Biol. Evol.">
        <title>Genome-Wide Survey of Gut Fungi (Harpellales) Reveals the First Horizontally Transferred Ubiquitin Gene from a Mosquito Host.</title>
        <authorList>
            <person name="Wang Y."/>
            <person name="White M.M."/>
            <person name="Kvist S."/>
            <person name="Moncalvo J.M."/>
        </authorList>
    </citation>
    <scope>NUCLEOTIDE SEQUENCE [LARGE SCALE GENOMIC DNA]</scope>
    <source>
        <strain evidence="11 12">ALG-7-W6</strain>
    </source>
</reference>
<keyword evidence="12" id="KW-1185">Reference proteome</keyword>
<evidence type="ECO:0000256" key="1">
    <source>
        <dbReference type="ARBA" id="ARBA00000382"/>
    </source>
</evidence>
<dbReference type="PANTHER" id="PTHR31983">
    <property type="entry name" value="ENDO-1,3(4)-BETA-GLUCANASE 1"/>
    <property type="match status" value="1"/>
</dbReference>
<dbReference type="Proteomes" id="UP000187455">
    <property type="component" value="Unassembled WGS sequence"/>
</dbReference>